<evidence type="ECO:0000256" key="1">
    <source>
        <dbReference type="SAM" id="Phobius"/>
    </source>
</evidence>
<dbReference type="Gene3D" id="3.40.390.10">
    <property type="entry name" value="Collagenase (Catalytic Domain)"/>
    <property type="match status" value="1"/>
</dbReference>
<dbReference type="GO" id="GO:0004222">
    <property type="term" value="F:metalloendopeptidase activity"/>
    <property type="evidence" value="ECO:0007669"/>
    <property type="project" value="InterPro"/>
</dbReference>
<reference evidence="2" key="2">
    <citation type="submission" date="2021-09" db="EMBL/GenBank/DDBJ databases">
        <authorList>
            <person name="Jia N."/>
            <person name="Wang J."/>
            <person name="Shi W."/>
            <person name="Du L."/>
            <person name="Sun Y."/>
            <person name="Zhan W."/>
            <person name="Jiang J."/>
            <person name="Wang Q."/>
            <person name="Zhang B."/>
            <person name="Ji P."/>
            <person name="Sakyi L.B."/>
            <person name="Cui X."/>
            <person name="Yuan T."/>
            <person name="Jiang B."/>
            <person name="Yang W."/>
            <person name="Lam T.T.-Y."/>
            <person name="Chang Q."/>
            <person name="Ding S."/>
            <person name="Wang X."/>
            <person name="Zhu J."/>
            <person name="Ruan X."/>
            <person name="Zhao L."/>
            <person name="Wei J."/>
            <person name="Que T."/>
            <person name="Du C."/>
            <person name="Cheng J."/>
            <person name="Dai P."/>
            <person name="Han X."/>
            <person name="Huang E."/>
            <person name="Gao Y."/>
            <person name="Liu J."/>
            <person name="Shao H."/>
            <person name="Ye R."/>
            <person name="Li L."/>
            <person name="Wei W."/>
            <person name="Wang X."/>
            <person name="Wang C."/>
            <person name="Huo Q."/>
            <person name="Li W."/>
            <person name="Guo W."/>
            <person name="Chen H."/>
            <person name="Chen S."/>
            <person name="Zhou L."/>
            <person name="Zhou L."/>
            <person name="Ni X."/>
            <person name="Tian J."/>
            <person name="Zhou Y."/>
            <person name="Sheng Y."/>
            <person name="Liu T."/>
            <person name="Pan Y."/>
            <person name="Xia L."/>
            <person name="Li J."/>
            <person name="Zhao F."/>
            <person name="Cao W."/>
        </authorList>
    </citation>
    <scope>NUCLEOTIDE SEQUENCE</scope>
    <source>
        <strain evidence="2">Rmic-2018</strain>
        <tissue evidence="2">Larvae</tissue>
    </source>
</reference>
<keyword evidence="1" id="KW-0472">Membrane</keyword>
<evidence type="ECO:0000313" key="2">
    <source>
        <dbReference type="EMBL" id="KAH8029104.1"/>
    </source>
</evidence>
<proteinExistence type="predicted"/>
<dbReference type="InterPro" id="IPR042089">
    <property type="entry name" value="Peptidase_M13_dom_2"/>
</dbReference>
<comment type="caution">
    <text evidence="2">The sequence shown here is derived from an EMBL/GenBank/DDBJ whole genome shotgun (WGS) entry which is preliminary data.</text>
</comment>
<dbReference type="AlphaFoldDB" id="A0A9J6E4V8"/>
<keyword evidence="3" id="KW-1185">Reference proteome</keyword>
<accession>A0A9J6E4V8</accession>
<dbReference type="PANTHER" id="PTHR11733:SF241">
    <property type="entry name" value="GH26575P-RELATED"/>
    <property type="match status" value="1"/>
</dbReference>
<dbReference type="PANTHER" id="PTHR11733">
    <property type="entry name" value="ZINC METALLOPROTEASE FAMILY M13 NEPRILYSIN-RELATED"/>
    <property type="match status" value="1"/>
</dbReference>
<evidence type="ECO:0000313" key="3">
    <source>
        <dbReference type="Proteomes" id="UP000821866"/>
    </source>
</evidence>
<dbReference type="InterPro" id="IPR000718">
    <property type="entry name" value="Peptidase_M13"/>
</dbReference>
<gene>
    <name evidence="2" type="ORF">HPB51_022688</name>
</gene>
<name>A0A9J6E4V8_RHIMP</name>
<sequence>MKNWKNTLADIALASSASDPSSADTDHQVAAVDQRAFCNALIARYDRDDLYSRNRWRARTCDLWGLGVLAAVGALVLTGVFWMLNGDNATLPPREYRDVTDEFNATSNDTANVSQPRGRRLESESWILDDRESVVDETKSSDASKDTSFCDTAECQRTVAFLEQQLDPTFSPCDSLYDHVCTRWRERHAKSTRRRGSYSVDDAILDGYRRKLARRLDVDDKRRPFRKMRSFFLQCTRNQLTSRYELDEIRGLLELGNSPSVVALATSIVRLARIGFSPFFDVSVTGYPETFRVKLFRPASASGFLERPATGGWVASGEPSSIRPTPKVTEIVKRFKLASASGFSYGQNGGLYVSEEASSKGSVPRVRSTRVKLSKQASTSGFSNGLGGTWFASGEISNERPMAKVRQTIDVNLGNTSDAERTLFIVLLGRIICSEIVRSVPEADKKCSLEPGSAIYPDWNYGWYKSVGVELLTMAVDRELGSLIVAESTTVVPDGNDDGSISVIDSASHQRWKADKDLRDACLNLMDMHDPYLLSYWSAITTEASQLEQLAKESIRQVAKADALALLHDLSVSYGLPAAFDDNFTALSVHVGDLYGDESESSRLLRFLANSTWKLWLGITSRGNALGTTAVISETTPSLITVPEPVFNLTTMKDPWLRLLAAARYTPRILEVAVHRHNLAKKLMSSPFGQCASNYFTPSNEYDDSVGATRRLEAYLGAFELAAFHTGLDIYRSGVGKRVDSVPGTDLDGDSLFLFYYVFNQCEAASSKRSTLNLNVPRHGAVFEATARTRRNYFPRISNLLAKIILPGCEASGVQFTGCGAVATKYDNAADNMTANSPQ</sequence>
<dbReference type="GO" id="GO:0016485">
    <property type="term" value="P:protein processing"/>
    <property type="evidence" value="ECO:0007669"/>
    <property type="project" value="TreeGrafter"/>
</dbReference>
<dbReference type="Gene3D" id="1.10.1380.10">
    <property type="entry name" value="Neutral endopeptidase , domain2"/>
    <property type="match status" value="1"/>
</dbReference>
<dbReference type="SUPFAM" id="SSF55486">
    <property type="entry name" value="Metalloproteases ('zincins'), catalytic domain"/>
    <property type="match status" value="1"/>
</dbReference>
<keyword evidence="1" id="KW-1133">Transmembrane helix</keyword>
<dbReference type="InterPro" id="IPR024079">
    <property type="entry name" value="MetalloPept_cat_dom_sf"/>
</dbReference>
<keyword evidence="1" id="KW-0812">Transmembrane</keyword>
<reference evidence="2" key="1">
    <citation type="journal article" date="2020" name="Cell">
        <title>Large-Scale Comparative Analyses of Tick Genomes Elucidate Their Genetic Diversity and Vector Capacities.</title>
        <authorList>
            <consortium name="Tick Genome and Microbiome Consortium (TIGMIC)"/>
            <person name="Jia N."/>
            <person name="Wang J."/>
            <person name="Shi W."/>
            <person name="Du L."/>
            <person name="Sun Y."/>
            <person name="Zhan W."/>
            <person name="Jiang J.F."/>
            <person name="Wang Q."/>
            <person name="Zhang B."/>
            <person name="Ji P."/>
            <person name="Bell-Sakyi L."/>
            <person name="Cui X.M."/>
            <person name="Yuan T.T."/>
            <person name="Jiang B.G."/>
            <person name="Yang W.F."/>
            <person name="Lam T.T."/>
            <person name="Chang Q.C."/>
            <person name="Ding S.J."/>
            <person name="Wang X.J."/>
            <person name="Zhu J.G."/>
            <person name="Ruan X.D."/>
            <person name="Zhao L."/>
            <person name="Wei J.T."/>
            <person name="Ye R.Z."/>
            <person name="Que T.C."/>
            <person name="Du C.H."/>
            <person name="Zhou Y.H."/>
            <person name="Cheng J.X."/>
            <person name="Dai P.F."/>
            <person name="Guo W.B."/>
            <person name="Han X.H."/>
            <person name="Huang E.J."/>
            <person name="Li L.F."/>
            <person name="Wei W."/>
            <person name="Gao Y.C."/>
            <person name="Liu J.Z."/>
            <person name="Shao H.Z."/>
            <person name="Wang X."/>
            <person name="Wang C.C."/>
            <person name="Yang T.C."/>
            <person name="Huo Q.B."/>
            <person name="Li W."/>
            <person name="Chen H.Y."/>
            <person name="Chen S.E."/>
            <person name="Zhou L.G."/>
            <person name="Ni X.B."/>
            <person name="Tian J.H."/>
            <person name="Sheng Y."/>
            <person name="Liu T."/>
            <person name="Pan Y.S."/>
            <person name="Xia L.Y."/>
            <person name="Li J."/>
            <person name="Zhao F."/>
            <person name="Cao W.C."/>
        </authorList>
    </citation>
    <scope>NUCLEOTIDE SEQUENCE</scope>
    <source>
        <strain evidence="2">Rmic-2018</strain>
    </source>
</reference>
<dbReference type="Proteomes" id="UP000821866">
    <property type="component" value="Chromosome 4"/>
</dbReference>
<organism evidence="2 3">
    <name type="scientific">Rhipicephalus microplus</name>
    <name type="common">Cattle tick</name>
    <name type="synonym">Boophilus microplus</name>
    <dbReference type="NCBI Taxonomy" id="6941"/>
    <lineage>
        <taxon>Eukaryota</taxon>
        <taxon>Metazoa</taxon>
        <taxon>Ecdysozoa</taxon>
        <taxon>Arthropoda</taxon>
        <taxon>Chelicerata</taxon>
        <taxon>Arachnida</taxon>
        <taxon>Acari</taxon>
        <taxon>Parasitiformes</taxon>
        <taxon>Ixodida</taxon>
        <taxon>Ixodoidea</taxon>
        <taxon>Ixodidae</taxon>
        <taxon>Rhipicephalinae</taxon>
        <taxon>Rhipicephalus</taxon>
        <taxon>Boophilus</taxon>
    </lineage>
</organism>
<dbReference type="GO" id="GO:0005886">
    <property type="term" value="C:plasma membrane"/>
    <property type="evidence" value="ECO:0007669"/>
    <property type="project" value="TreeGrafter"/>
</dbReference>
<feature type="transmembrane region" description="Helical" evidence="1">
    <location>
        <begin position="63"/>
        <end position="84"/>
    </location>
</feature>
<protein>
    <submittedName>
        <fullName evidence="2">Uncharacterized protein</fullName>
    </submittedName>
</protein>
<dbReference type="PROSITE" id="PS51885">
    <property type="entry name" value="NEPRILYSIN"/>
    <property type="match status" value="1"/>
</dbReference>
<dbReference type="EMBL" id="JABSTU010000006">
    <property type="protein sequence ID" value="KAH8029104.1"/>
    <property type="molecule type" value="Genomic_DNA"/>
</dbReference>